<gene>
    <name evidence="4" type="ORF">WISP_138276</name>
</gene>
<evidence type="ECO:0000256" key="1">
    <source>
        <dbReference type="ARBA" id="ARBA00022737"/>
    </source>
</evidence>
<dbReference type="PROSITE" id="PS50088">
    <property type="entry name" value="ANK_REPEAT"/>
    <property type="match status" value="5"/>
</dbReference>
<evidence type="ECO:0000313" key="5">
    <source>
        <dbReference type="Proteomes" id="UP001145742"/>
    </source>
</evidence>
<organism evidence="4 5">
    <name type="scientific">Willisornis vidua</name>
    <name type="common">Xingu scale-backed antbird</name>
    <dbReference type="NCBI Taxonomy" id="1566151"/>
    <lineage>
        <taxon>Eukaryota</taxon>
        <taxon>Metazoa</taxon>
        <taxon>Chordata</taxon>
        <taxon>Craniata</taxon>
        <taxon>Vertebrata</taxon>
        <taxon>Euteleostomi</taxon>
        <taxon>Archelosauria</taxon>
        <taxon>Archosauria</taxon>
        <taxon>Dinosauria</taxon>
        <taxon>Saurischia</taxon>
        <taxon>Theropoda</taxon>
        <taxon>Coelurosauria</taxon>
        <taxon>Aves</taxon>
        <taxon>Neognathae</taxon>
        <taxon>Neoaves</taxon>
        <taxon>Telluraves</taxon>
        <taxon>Australaves</taxon>
        <taxon>Passeriformes</taxon>
        <taxon>Thamnophilidae</taxon>
        <taxon>Willisornis</taxon>
    </lineage>
</organism>
<evidence type="ECO:0000256" key="3">
    <source>
        <dbReference type="PROSITE-ProRule" id="PRU00023"/>
    </source>
</evidence>
<accession>A0ABQ9CMT5</accession>
<name>A0ABQ9CMT5_9PASS</name>
<sequence>MDIVNLLDGKATLMITALGILLKPHMEDFSSELYKITIATNLRALYENIWEKIWYGIYERCRELVEAGYDVRQPDKENVTLLHWAAINNRIDLVKYYISKGAIVDQLGGDLNSTPLHWATRQGHLSMVVQLMKYGADPSLIDGEGCSCIHLAAQFGHTSIVAYLIAKGQDVDMMDQNGMTPLMWAAYRTHSVDPTRLLLTFNVSVNLGDKYHKNTALHWAVLAGNTTVISLLLEAGANVDAQNIKGESPLDLAKQRKNVWMINHLQEARQAKGYDSPSFLRKLKADKEFRQKVMLGTPFLVIWLVGFIADLDIDSWLIKGLMYGGVWAMVQFLSNVALFYNFGKSWKSDPGIIKATEEQKKKISCLGITTNERMNARRYKHFKVTTTSIESPFNHGCIRNIIDFFEFRCCGLFRPVIVDWTRQYTIEYDQTSGSGYQLV</sequence>
<dbReference type="PROSITE" id="PS50297">
    <property type="entry name" value="ANK_REP_REGION"/>
    <property type="match status" value="4"/>
</dbReference>
<evidence type="ECO:0000256" key="2">
    <source>
        <dbReference type="ARBA" id="ARBA00023043"/>
    </source>
</evidence>
<dbReference type="InterPro" id="IPR002110">
    <property type="entry name" value="Ankyrin_rpt"/>
</dbReference>
<reference evidence="4" key="1">
    <citation type="submission" date="2019-10" db="EMBL/GenBank/DDBJ databases">
        <authorList>
            <person name="Soares A.E.R."/>
            <person name="Aleixo A."/>
            <person name="Schneider P."/>
            <person name="Miyaki C.Y."/>
            <person name="Schneider M.P."/>
            <person name="Mello C."/>
            <person name="Vasconcelos A.T.R."/>
        </authorList>
    </citation>
    <scope>NUCLEOTIDE SEQUENCE</scope>
    <source>
        <tissue evidence="4">Muscle</tissue>
    </source>
</reference>
<feature type="repeat" description="ANK" evidence="3">
    <location>
        <begin position="177"/>
        <end position="210"/>
    </location>
</feature>
<protein>
    <submittedName>
        <fullName evidence="4">Palmitoyltransferase ZDHHC17</fullName>
    </submittedName>
</protein>
<feature type="repeat" description="ANK" evidence="3">
    <location>
        <begin position="77"/>
        <end position="109"/>
    </location>
</feature>
<keyword evidence="1" id="KW-0677">Repeat</keyword>
<dbReference type="Pfam" id="PF12796">
    <property type="entry name" value="Ank_2"/>
    <property type="match status" value="2"/>
</dbReference>
<dbReference type="SUPFAM" id="SSF48403">
    <property type="entry name" value="Ankyrin repeat"/>
    <property type="match status" value="1"/>
</dbReference>
<keyword evidence="5" id="KW-1185">Reference proteome</keyword>
<dbReference type="SMART" id="SM00248">
    <property type="entry name" value="ANK"/>
    <property type="match status" value="5"/>
</dbReference>
<dbReference type="PRINTS" id="PR01415">
    <property type="entry name" value="ANKYRIN"/>
</dbReference>
<dbReference type="Proteomes" id="UP001145742">
    <property type="component" value="Unassembled WGS sequence"/>
</dbReference>
<feature type="repeat" description="ANK" evidence="3">
    <location>
        <begin position="111"/>
        <end position="143"/>
    </location>
</feature>
<dbReference type="PANTHER" id="PTHR24161">
    <property type="entry name" value="ANK_REP_REGION DOMAIN-CONTAINING PROTEIN-RELATED"/>
    <property type="match status" value="1"/>
</dbReference>
<proteinExistence type="predicted"/>
<dbReference type="InterPro" id="IPR036770">
    <property type="entry name" value="Ankyrin_rpt-contain_sf"/>
</dbReference>
<comment type="caution">
    <text evidence="4">The sequence shown here is derived from an EMBL/GenBank/DDBJ whole genome shotgun (WGS) entry which is preliminary data.</text>
</comment>
<feature type="repeat" description="ANK" evidence="3">
    <location>
        <begin position="144"/>
        <end position="176"/>
    </location>
</feature>
<dbReference type="Gene3D" id="1.25.40.20">
    <property type="entry name" value="Ankyrin repeat-containing domain"/>
    <property type="match status" value="1"/>
</dbReference>
<evidence type="ECO:0000313" key="4">
    <source>
        <dbReference type="EMBL" id="KAJ7405727.1"/>
    </source>
</evidence>
<feature type="repeat" description="ANK" evidence="3">
    <location>
        <begin position="212"/>
        <end position="244"/>
    </location>
</feature>
<keyword evidence="2 3" id="KW-0040">ANK repeat</keyword>
<dbReference type="EMBL" id="WHWB01034693">
    <property type="protein sequence ID" value="KAJ7405727.1"/>
    <property type="molecule type" value="Genomic_DNA"/>
</dbReference>
<dbReference type="PANTHER" id="PTHR24161:SF18">
    <property type="entry name" value="PALMITOYLTRANSFERASE ZDHHC17"/>
    <property type="match status" value="1"/>
</dbReference>